<feature type="non-terminal residue" evidence="6">
    <location>
        <position position="236"/>
    </location>
</feature>
<dbReference type="PROSITE" id="PS00523">
    <property type="entry name" value="SULFATASE_1"/>
    <property type="match status" value="1"/>
</dbReference>
<accession>X0U7Q4</accession>
<dbReference type="GO" id="GO:0004065">
    <property type="term" value="F:arylsulfatase activity"/>
    <property type="evidence" value="ECO:0007669"/>
    <property type="project" value="TreeGrafter"/>
</dbReference>
<keyword evidence="2" id="KW-0479">Metal-binding</keyword>
<evidence type="ECO:0000259" key="5">
    <source>
        <dbReference type="Pfam" id="PF00884"/>
    </source>
</evidence>
<dbReference type="PANTHER" id="PTHR42693:SF53">
    <property type="entry name" value="ENDO-4-O-SULFATASE"/>
    <property type="match status" value="1"/>
</dbReference>
<sequence length="236" mass="26305">MISAAVLIGWLVGGVMSEQAFGESRPRASRPNVLLIMTDDQGWGDVRSHGNDKIDTPVQDALAAQAARFGRFYVSPVCAPTRASLLTGRYHLRTGTAWVTRGLETMRSEEVTLAEILKQAGYATGCFGKWHNGAHYPHHPNGQGFDEFLGFCAGHWNNYFDTRLEYNSETVTTGGFITDVLTDAAMAFIEKHKDHPFFCYLPYNAPHGPFQVPDRYFDKYKKRGLDDKTAAVYGMV</sequence>
<proteinExistence type="inferred from homology"/>
<dbReference type="Gene3D" id="3.40.720.10">
    <property type="entry name" value="Alkaline Phosphatase, subunit A"/>
    <property type="match status" value="1"/>
</dbReference>
<feature type="domain" description="Sulfatase N-terminal" evidence="5">
    <location>
        <begin position="31"/>
        <end position="229"/>
    </location>
</feature>
<evidence type="ECO:0000313" key="6">
    <source>
        <dbReference type="EMBL" id="GAF95371.1"/>
    </source>
</evidence>
<name>X0U7Q4_9ZZZZ</name>
<dbReference type="InterPro" id="IPR050738">
    <property type="entry name" value="Sulfatase"/>
</dbReference>
<keyword evidence="3" id="KW-0378">Hydrolase</keyword>
<keyword evidence="4" id="KW-0106">Calcium</keyword>
<dbReference type="SUPFAM" id="SSF53649">
    <property type="entry name" value="Alkaline phosphatase-like"/>
    <property type="match status" value="1"/>
</dbReference>
<dbReference type="Pfam" id="PF00884">
    <property type="entry name" value="Sulfatase"/>
    <property type="match status" value="1"/>
</dbReference>
<dbReference type="PANTHER" id="PTHR42693">
    <property type="entry name" value="ARYLSULFATASE FAMILY MEMBER"/>
    <property type="match status" value="1"/>
</dbReference>
<dbReference type="GO" id="GO:0046872">
    <property type="term" value="F:metal ion binding"/>
    <property type="evidence" value="ECO:0007669"/>
    <property type="project" value="UniProtKB-KW"/>
</dbReference>
<dbReference type="AlphaFoldDB" id="X0U7Q4"/>
<dbReference type="InterPro" id="IPR024607">
    <property type="entry name" value="Sulfatase_CS"/>
</dbReference>
<organism evidence="6">
    <name type="scientific">marine sediment metagenome</name>
    <dbReference type="NCBI Taxonomy" id="412755"/>
    <lineage>
        <taxon>unclassified sequences</taxon>
        <taxon>metagenomes</taxon>
        <taxon>ecological metagenomes</taxon>
    </lineage>
</organism>
<evidence type="ECO:0000256" key="2">
    <source>
        <dbReference type="ARBA" id="ARBA00022723"/>
    </source>
</evidence>
<comment type="caution">
    <text evidence="6">The sequence shown here is derived from an EMBL/GenBank/DDBJ whole genome shotgun (WGS) entry which is preliminary data.</text>
</comment>
<evidence type="ECO:0000256" key="3">
    <source>
        <dbReference type="ARBA" id="ARBA00022801"/>
    </source>
</evidence>
<evidence type="ECO:0000256" key="1">
    <source>
        <dbReference type="ARBA" id="ARBA00008779"/>
    </source>
</evidence>
<reference evidence="6" key="1">
    <citation type="journal article" date="2014" name="Front. Microbiol.">
        <title>High frequency of phylogenetically diverse reductive dehalogenase-homologous genes in deep subseafloor sedimentary metagenomes.</title>
        <authorList>
            <person name="Kawai M."/>
            <person name="Futagami T."/>
            <person name="Toyoda A."/>
            <person name="Takaki Y."/>
            <person name="Nishi S."/>
            <person name="Hori S."/>
            <person name="Arai W."/>
            <person name="Tsubouchi T."/>
            <person name="Morono Y."/>
            <person name="Uchiyama I."/>
            <person name="Ito T."/>
            <person name="Fujiyama A."/>
            <person name="Inagaki F."/>
            <person name="Takami H."/>
        </authorList>
    </citation>
    <scope>NUCLEOTIDE SEQUENCE</scope>
    <source>
        <strain evidence="6">Expedition CK06-06</strain>
    </source>
</reference>
<evidence type="ECO:0000256" key="4">
    <source>
        <dbReference type="ARBA" id="ARBA00022837"/>
    </source>
</evidence>
<dbReference type="InterPro" id="IPR017850">
    <property type="entry name" value="Alkaline_phosphatase_core_sf"/>
</dbReference>
<protein>
    <recommendedName>
        <fullName evidence="5">Sulfatase N-terminal domain-containing protein</fullName>
    </recommendedName>
</protein>
<gene>
    <name evidence="6" type="ORF">S01H1_26208</name>
</gene>
<comment type="similarity">
    <text evidence="1">Belongs to the sulfatase family.</text>
</comment>
<dbReference type="EMBL" id="BARS01015877">
    <property type="protein sequence ID" value="GAF95371.1"/>
    <property type="molecule type" value="Genomic_DNA"/>
</dbReference>
<dbReference type="InterPro" id="IPR000917">
    <property type="entry name" value="Sulfatase_N"/>
</dbReference>